<dbReference type="InterPro" id="IPR010071">
    <property type="entry name" value="AA_adenyl_dom"/>
</dbReference>
<dbReference type="Proteomes" id="UP000887226">
    <property type="component" value="Unassembled WGS sequence"/>
</dbReference>
<evidence type="ECO:0000256" key="2">
    <source>
        <dbReference type="ARBA" id="ARBA00022553"/>
    </source>
</evidence>
<dbReference type="Gene3D" id="3.30.559.10">
    <property type="entry name" value="Chloramphenicol acetyltransferase-like domain"/>
    <property type="match status" value="2"/>
</dbReference>
<evidence type="ECO:0000259" key="3">
    <source>
        <dbReference type="PROSITE" id="PS50075"/>
    </source>
</evidence>
<keyword evidence="5" id="KW-1185">Reference proteome</keyword>
<dbReference type="Gene3D" id="1.10.1200.10">
    <property type="entry name" value="ACP-like"/>
    <property type="match status" value="1"/>
</dbReference>
<dbReference type="SUPFAM" id="SSF52777">
    <property type="entry name" value="CoA-dependent acyltransferases"/>
    <property type="match status" value="5"/>
</dbReference>
<sequence length="1677" mass="186742">MPGIDEVVGPTLATIPVRITLNPKQTVSEFLEKVDKQQQSTTPHEHFGLQNIRKLSAGASRACNFQTILVIQSPSPKDKTHSLFGDPTETEFRDSHALVIECILKPKLLVFGARFDTTVITSKQCERFLNLWEHMLCQLSNSDGNMTIASLSKISHPDLQTLAEWNQVLPPPFPGLVHDHLARWSISDPDKIAVESWDGTLTYQQLDEFTSSLAQLLMASSLGQIIPLHFTKGLPLIVAVWAVLKADRGFLCLDPEIPTDRLAHILEELGNPMFLTENATLPEPLSSLNFWTIDHNYLDQLTRKPPPTSWESQISPHEVAYMIMTSGSTGRPKGVLIEHESIMTTISHSGPAWGIQKSSRMILFASIAFDAAIMEILSAAVHGACLCIPKQKLGLDELAQFVKEKKVNWAFFTPSFLRLVSPAELPGLETVVVGGEAMTTEVSKTWAAETKLVNAYGPCECAVTCACTTVKHDSANISSIGRGVGCSLWVVDREDHERLVPLGTVGELLIEGSIVGRGYLNDVEKTSAVFISPPSWTTGFSRDFCKMYKTGDLVRYDDRGCLLYVGRKDNQVKLRGQRLELGEVEHHVQLVAPAHPVLSFVPKKGILAKHLVVVLGASLSDLVPTSAYQFVPLQPDDLIHSKVGDIRRQITSKLPGYMIPERFVFLQDMPVSLSGKLDRRAIEGWLEQLASTDESIFSTGEQGETLKAPMKPSTHTETVMQSVWAAVLGLSDDHVAVNRSFQALGGDSITAMQAIARGRNQGLNISMKDLLRGDDIKVLSQKFDTFIVPRPRHSPQENGQLTPLSAMQTAYALLAPRDQPHHFNQSFQVLARRSISQEDLSAALRAVVTRHAALRTRYNFTEVEKPTQRVSEDVEGSFSINLIRVNCSSSLIERMKEIQSIPNPVTGPLIHCTLVDQPNSHQRMIFVAPHLAVDIVSWKLILEDVETILEGRDLGPAPSVSYLDWCEKARVQQALKLDLRNAVHDDWGHGASSLTYADVARESFTLDSLTTEFCLKYSNACLRTKPTDLFIAAISWAFRSTFHRRDYPVVCLEGHGRQRARIDLDVSDTVGWFTTVVPVHVPVAKREDLLQFCRRIKDARFHSESIGADFFGAQTLSGSKNVNITEIMVNFTGISRTSEGSGLLVEDPDSPGDLYDFSDNMRRFAVFDFLISVEKGELKFELLYNRSVIQEQRAKEWLFNCRGTLQEISALLATGQPKPTLSDHPEINVSYNDLDGLGHDLQDVGISIVEREAGPWAGAIFPATPVQNQMLRAQKKNSKYWYVKILIRASTADSSQIDLERLVIAWKKVVTTHAILRTIFLPHPRSSSTDFINVVIQNISLSDTVQINSSMDLSKMPTTKWRPGTPHHRLNIIKHGETSVLCRLDISHALVDHASIPIILESLSHAYQDSSMPLYEISYQEYASTIAKTPTGEVTEFWSNYLGKAQSTRVTSLSKQDVTRNNSLFSVPISIDNVTESVSMILKVHGITVATVFRLAWALVLREHTRKDEVIFGFMLSGRDGQLANFDRVVGPAINIGACRVTNFEQGTLAMLKATQEDFFDALEQQHSLVKFLTEQVKIDATGLFDTVINVRQHKSKPKPSDTLVFKDWPGSEDPYEYDVVVEVDVHGELEITASLTCWSESVPREDAQELAVLFRQSLEKIITDISMVSKAFERFV</sequence>
<dbReference type="InterPro" id="IPR001242">
    <property type="entry name" value="Condensation_dom"/>
</dbReference>
<dbReference type="CDD" id="cd05918">
    <property type="entry name" value="A_NRPS_SidN3_like"/>
    <property type="match status" value="1"/>
</dbReference>
<dbReference type="Pfam" id="PF00668">
    <property type="entry name" value="Condensation"/>
    <property type="match status" value="4"/>
</dbReference>
<dbReference type="Pfam" id="PF00550">
    <property type="entry name" value="PP-binding"/>
    <property type="match status" value="1"/>
</dbReference>
<dbReference type="SUPFAM" id="SSF47336">
    <property type="entry name" value="ACP-like"/>
    <property type="match status" value="1"/>
</dbReference>
<organism evidence="4 5">
    <name type="scientific">Calycina marina</name>
    <dbReference type="NCBI Taxonomy" id="1763456"/>
    <lineage>
        <taxon>Eukaryota</taxon>
        <taxon>Fungi</taxon>
        <taxon>Dikarya</taxon>
        <taxon>Ascomycota</taxon>
        <taxon>Pezizomycotina</taxon>
        <taxon>Leotiomycetes</taxon>
        <taxon>Helotiales</taxon>
        <taxon>Pezizellaceae</taxon>
        <taxon>Calycina</taxon>
    </lineage>
</organism>
<dbReference type="InterPro" id="IPR042099">
    <property type="entry name" value="ANL_N_sf"/>
</dbReference>
<feature type="domain" description="Carrier" evidence="3">
    <location>
        <begin position="714"/>
        <end position="787"/>
    </location>
</feature>
<dbReference type="SUPFAM" id="SSF56801">
    <property type="entry name" value="Acetyl-CoA synthetase-like"/>
    <property type="match status" value="1"/>
</dbReference>
<dbReference type="GO" id="GO:0044550">
    <property type="term" value="P:secondary metabolite biosynthetic process"/>
    <property type="evidence" value="ECO:0007669"/>
    <property type="project" value="TreeGrafter"/>
</dbReference>
<dbReference type="EMBL" id="MU254286">
    <property type="protein sequence ID" value="KAG9241028.1"/>
    <property type="molecule type" value="Genomic_DNA"/>
</dbReference>
<dbReference type="NCBIfam" id="TIGR01733">
    <property type="entry name" value="AA-adenyl-dom"/>
    <property type="match status" value="1"/>
</dbReference>
<proteinExistence type="predicted"/>
<dbReference type="InterPro" id="IPR036736">
    <property type="entry name" value="ACP-like_sf"/>
</dbReference>
<dbReference type="PANTHER" id="PTHR45527:SF12">
    <property type="entry name" value="NONRIBOSOMAL PEPTIDE SYNTHETASE IVOA"/>
    <property type="match status" value="1"/>
</dbReference>
<reference evidence="4" key="1">
    <citation type="journal article" date="2021" name="IMA Fungus">
        <title>Genomic characterization of three marine fungi, including Emericellopsis atlantica sp. nov. with signatures of a generalist lifestyle and marine biomass degradation.</title>
        <authorList>
            <person name="Hagestad O.C."/>
            <person name="Hou L."/>
            <person name="Andersen J.H."/>
            <person name="Hansen E.H."/>
            <person name="Altermark B."/>
            <person name="Li C."/>
            <person name="Kuhnert E."/>
            <person name="Cox R.J."/>
            <person name="Crous P.W."/>
            <person name="Spatafora J.W."/>
            <person name="Lail K."/>
            <person name="Amirebrahimi M."/>
            <person name="Lipzen A."/>
            <person name="Pangilinan J."/>
            <person name="Andreopoulos W."/>
            <person name="Hayes R.D."/>
            <person name="Ng V."/>
            <person name="Grigoriev I.V."/>
            <person name="Jackson S.A."/>
            <person name="Sutton T.D.S."/>
            <person name="Dobson A.D.W."/>
            <person name="Rama T."/>
        </authorList>
    </citation>
    <scope>NUCLEOTIDE SEQUENCE</scope>
    <source>
        <strain evidence="4">TRa3180A</strain>
    </source>
</reference>
<dbReference type="InterPro" id="IPR023213">
    <property type="entry name" value="CAT-like_dom_sf"/>
</dbReference>
<gene>
    <name evidence="4" type="ORF">BJ878DRAFT_522771</name>
</gene>
<dbReference type="GO" id="GO:0031177">
    <property type="term" value="F:phosphopantetheine binding"/>
    <property type="evidence" value="ECO:0007669"/>
    <property type="project" value="TreeGrafter"/>
</dbReference>
<evidence type="ECO:0000256" key="1">
    <source>
        <dbReference type="ARBA" id="ARBA00022450"/>
    </source>
</evidence>
<dbReference type="Gene3D" id="3.30.300.30">
    <property type="match status" value="1"/>
</dbReference>
<dbReference type="GO" id="GO:0043041">
    <property type="term" value="P:amino acid activation for nonribosomal peptide biosynthetic process"/>
    <property type="evidence" value="ECO:0007669"/>
    <property type="project" value="TreeGrafter"/>
</dbReference>
<dbReference type="OrthoDB" id="416786at2759"/>
<keyword evidence="2" id="KW-0597">Phosphoprotein</keyword>
<dbReference type="PROSITE" id="PS50075">
    <property type="entry name" value="CARRIER"/>
    <property type="match status" value="1"/>
</dbReference>
<dbReference type="PANTHER" id="PTHR45527">
    <property type="entry name" value="NONRIBOSOMAL PEPTIDE SYNTHETASE"/>
    <property type="match status" value="1"/>
</dbReference>
<dbReference type="GO" id="GO:0003824">
    <property type="term" value="F:catalytic activity"/>
    <property type="evidence" value="ECO:0007669"/>
    <property type="project" value="InterPro"/>
</dbReference>
<keyword evidence="1" id="KW-0596">Phosphopantetheine</keyword>
<dbReference type="InterPro" id="IPR045851">
    <property type="entry name" value="AMP-bd_C_sf"/>
</dbReference>
<dbReference type="Pfam" id="PF00501">
    <property type="entry name" value="AMP-binding"/>
    <property type="match status" value="1"/>
</dbReference>
<dbReference type="InterPro" id="IPR009081">
    <property type="entry name" value="PP-bd_ACP"/>
</dbReference>
<dbReference type="InterPro" id="IPR020845">
    <property type="entry name" value="AMP-binding_CS"/>
</dbReference>
<accession>A0A9P7YW13</accession>
<dbReference type="Gene3D" id="3.30.559.30">
    <property type="entry name" value="Nonribosomal peptide synthetase, condensation domain"/>
    <property type="match status" value="3"/>
</dbReference>
<comment type="caution">
    <text evidence="4">The sequence shown here is derived from an EMBL/GenBank/DDBJ whole genome shotgun (WGS) entry which is preliminary data.</text>
</comment>
<dbReference type="PROSITE" id="PS00455">
    <property type="entry name" value="AMP_BINDING"/>
    <property type="match status" value="1"/>
</dbReference>
<dbReference type="InterPro" id="IPR000873">
    <property type="entry name" value="AMP-dep_synth/lig_dom"/>
</dbReference>
<name>A0A9P7YW13_9HELO</name>
<evidence type="ECO:0000313" key="5">
    <source>
        <dbReference type="Proteomes" id="UP000887226"/>
    </source>
</evidence>
<evidence type="ECO:0000313" key="4">
    <source>
        <dbReference type="EMBL" id="KAG9241028.1"/>
    </source>
</evidence>
<protein>
    <recommendedName>
        <fullName evidence="3">Carrier domain-containing protein</fullName>
    </recommendedName>
</protein>
<dbReference type="GO" id="GO:0005737">
    <property type="term" value="C:cytoplasm"/>
    <property type="evidence" value="ECO:0007669"/>
    <property type="project" value="TreeGrafter"/>
</dbReference>
<dbReference type="Gene3D" id="3.40.50.12780">
    <property type="entry name" value="N-terminal domain of ligase-like"/>
    <property type="match status" value="1"/>
</dbReference>